<keyword evidence="6" id="KW-0560">Oxidoreductase</keyword>
<dbReference type="GO" id="GO:0006979">
    <property type="term" value="P:response to oxidative stress"/>
    <property type="evidence" value="ECO:0007669"/>
    <property type="project" value="InterPro"/>
</dbReference>
<organism evidence="10 11">
    <name type="scientific">Chryseobacterium piperi</name>
    <dbReference type="NCBI Taxonomy" id="558152"/>
    <lineage>
        <taxon>Bacteria</taxon>
        <taxon>Pseudomonadati</taxon>
        <taxon>Bacteroidota</taxon>
        <taxon>Flavobacteriia</taxon>
        <taxon>Flavobacteriales</taxon>
        <taxon>Weeksellaceae</taxon>
        <taxon>Chryseobacterium group</taxon>
        <taxon>Chryseobacterium</taxon>
    </lineage>
</organism>
<proteinExistence type="inferred from homology"/>
<feature type="chain" id="PRO_5001803226" description="peptide-methionine (R)-S-oxide reductase" evidence="8">
    <location>
        <begin position="23"/>
        <end position="178"/>
    </location>
</feature>
<protein>
    <recommendedName>
        <fullName evidence="3">peptide-methionine (R)-S-oxide reductase</fullName>
        <ecNumber evidence="3">1.8.4.12</ecNumber>
    </recommendedName>
</protein>
<dbReference type="NCBIfam" id="TIGR00357">
    <property type="entry name" value="peptide-methionine (R)-S-oxide reductase MsrB"/>
    <property type="match status" value="1"/>
</dbReference>
<evidence type="ECO:0000256" key="7">
    <source>
        <dbReference type="ARBA" id="ARBA00048488"/>
    </source>
</evidence>
<dbReference type="OrthoDB" id="4174719at2"/>
<comment type="cofactor">
    <cofactor evidence="1">
        <name>Zn(2+)</name>
        <dbReference type="ChEBI" id="CHEBI:29105"/>
    </cofactor>
</comment>
<feature type="domain" description="MsrB" evidence="9">
    <location>
        <begin position="47"/>
        <end position="169"/>
    </location>
</feature>
<dbReference type="eggNOG" id="COG0229">
    <property type="taxonomic scope" value="Bacteria"/>
</dbReference>
<dbReference type="STRING" id="558152.IQ37_15955"/>
<dbReference type="PANTHER" id="PTHR10173:SF52">
    <property type="entry name" value="METHIONINE-R-SULFOXIDE REDUCTASE B1"/>
    <property type="match status" value="1"/>
</dbReference>
<evidence type="ECO:0000256" key="8">
    <source>
        <dbReference type="SAM" id="SignalP"/>
    </source>
</evidence>
<evidence type="ECO:0000256" key="6">
    <source>
        <dbReference type="ARBA" id="ARBA00023002"/>
    </source>
</evidence>
<keyword evidence="5" id="KW-0862">Zinc</keyword>
<dbReference type="RefSeq" id="WP_034686678.1">
    <property type="nucleotide sequence ID" value="NZ_CP023049.2"/>
</dbReference>
<gene>
    <name evidence="10" type="ORF">IQ37_15955</name>
</gene>
<dbReference type="PROSITE" id="PS51790">
    <property type="entry name" value="MSRB"/>
    <property type="match status" value="1"/>
</dbReference>
<name>A0A086ASU8_9FLAO</name>
<comment type="caution">
    <text evidence="10">The sequence shown here is derived from an EMBL/GenBank/DDBJ whole genome shotgun (WGS) entry which is preliminary data.</text>
</comment>
<evidence type="ECO:0000256" key="1">
    <source>
        <dbReference type="ARBA" id="ARBA00001947"/>
    </source>
</evidence>
<dbReference type="PANTHER" id="PTHR10173">
    <property type="entry name" value="METHIONINE SULFOXIDE REDUCTASE"/>
    <property type="match status" value="1"/>
</dbReference>
<evidence type="ECO:0000259" key="9">
    <source>
        <dbReference type="PROSITE" id="PS51790"/>
    </source>
</evidence>
<dbReference type="Gene3D" id="2.170.150.20">
    <property type="entry name" value="Peptide methionine sulfoxide reductase"/>
    <property type="match status" value="1"/>
</dbReference>
<dbReference type="EC" id="1.8.4.12" evidence="3"/>
<dbReference type="GO" id="GO:0033743">
    <property type="term" value="F:peptide-methionine (R)-S-oxide reductase activity"/>
    <property type="evidence" value="ECO:0007669"/>
    <property type="project" value="UniProtKB-EC"/>
</dbReference>
<dbReference type="InterPro" id="IPR011057">
    <property type="entry name" value="Mss4-like_sf"/>
</dbReference>
<sequence>MKTMLVKAILVFLLIIISGKYAAQSSNFKTKNPYYSRTVTTPLHVSNAEWKKILSPELYQVAREGATETAFTGKYDEFDQRGTYYCAVCGNALFLSTSKFATTCGWPSFYQPVRTNSVKYRKDTSHNMVRAEVLCGRCDSHLGHMFDDGPKPTGKRFCMNSVCLDFVPNSKSPAKSLK</sequence>
<dbReference type="Proteomes" id="UP000028709">
    <property type="component" value="Unassembled WGS sequence"/>
</dbReference>
<evidence type="ECO:0000256" key="3">
    <source>
        <dbReference type="ARBA" id="ARBA00012499"/>
    </source>
</evidence>
<keyword evidence="11" id="KW-1185">Reference proteome</keyword>
<comment type="catalytic activity">
    <reaction evidence="7">
        <text>L-methionyl-[protein] + [thioredoxin]-disulfide + H2O = L-methionyl-(R)-S-oxide-[protein] + [thioredoxin]-dithiol</text>
        <dbReference type="Rhea" id="RHEA:24164"/>
        <dbReference type="Rhea" id="RHEA-COMP:10698"/>
        <dbReference type="Rhea" id="RHEA-COMP:10700"/>
        <dbReference type="Rhea" id="RHEA-COMP:12313"/>
        <dbReference type="Rhea" id="RHEA-COMP:12314"/>
        <dbReference type="ChEBI" id="CHEBI:15377"/>
        <dbReference type="ChEBI" id="CHEBI:16044"/>
        <dbReference type="ChEBI" id="CHEBI:29950"/>
        <dbReference type="ChEBI" id="CHEBI:45764"/>
        <dbReference type="ChEBI" id="CHEBI:50058"/>
        <dbReference type="EC" id="1.8.4.12"/>
    </reaction>
</comment>
<dbReference type="KEGG" id="cpip:CJF12_11080"/>
<evidence type="ECO:0000313" key="11">
    <source>
        <dbReference type="Proteomes" id="UP000028709"/>
    </source>
</evidence>
<comment type="similarity">
    <text evidence="2">Belongs to the MsrB Met sulfoxide reductase family.</text>
</comment>
<dbReference type="Pfam" id="PF01641">
    <property type="entry name" value="SelR"/>
    <property type="match status" value="1"/>
</dbReference>
<dbReference type="GO" id="GO:0030091">
    <property type="term" value="P:protein repair"/>
    <property type="evidence" value="ECO:0007669"/>
    <property type="project" value="InterPro"/>
</dbReference>
<evidence type="ECO:0000256" key="2">
    <source>
        <dbReference type="ARBA" id="ARBA00007174"/>
    </source>
</evidence>
<dbReference type="InterPro" id="IPR002579">
    <property type="entry name" value="Met_Sox_Rdtase_MsrB_dom"/>
</dbReference>
<dbReference type="AlphaFoldDB" id="A0A086ASU8"/>
<keyword evidence="8" id="KW-0732">Signal</keyword>
<dbReference type="InterPro" id="IPR028427">
    <property type="entry name" value="Met_Sox_Rdtase_MsrB"/>
</dbReference>
<accession>A0A086ASU8</accession>
<reference evidence="10 11" key="1">
    <citation type="submission" date="2014-07" db="EMBL/GenBank/DDBJ databases">
        <title>Genome of Chryseobacterium piperi CTM.</title>
        <authorList>
            <person name="Pipes S.E."/>
            <person name="Stropko S.J."/>
            <person name="Newman J.D."/>
        </authorList>
    </citation>
    <scope>NUCLEOTIDE SEQUENCE [LARGE SCALE GENOMIC DNA]</scope>
    <source>
        <strain evidence="10 11">CTM</strain>
    </source>
</reference>
<keyword evidence="4" id="KW-0479">Metal-binding</keyword>
<dbReference type="GO" id="GO:0046872">
    <property type="term" value="F:metal ion binding"/>
    <property type="evidence" value="ECO:0007669"/>
    <property type="project" value="UniProtKB-KW"/>
</dbReference>
<evidence type="ECO:0000256" key="4">
    <source>
        <dbReference type="ARBA" id="ARBA00022723"/>
    </source>
</evidence>
<dbReference type="EMBL" id="JPRJ01000038">
    <property type="protein sequence ID" value="KFF19762.1"/>
    <property type="molecule type" value="Genomic_DNA"/>
</dbReference>
<evidence type="ECO:0000313" key="10">
    <source>
        <dbReference type="EMBL" id="KFF19762.1"/>
    </source>
</evidence>
<dbReference type="SUPFAM" id="SSF51316">
    <property type="entry name" value="Mss4-like"/>
    <property type="match status" value="1"/>
</dbReference>
<feature type="signal peptide" evidence="8">
    <location>
        <begin position="1"/>
        <end position="22"/>
    </location>
</feature>
<dbReference type="FunFam" id="2.170.150.20:FF:000001">
    <property type="entry name" value="Peptide methionine sulfoxide reductase MsrB"/>
    <property type="match status" value="1"/>
</dbReference>
<dbReference type="GO" id="GO:0005737">
    <property type="term" value="C:cytoplasm"/>
    <property type="evidence" value="ECO:0007669"/>
    <property type="project" value="TreeGrafter"/>
</dbReference>
<evidence type="ECO:0000256" key="5">
    <source>
        <dbReference type="ARBA" id="ARBA00022833"/>
    </source>
</evidence>